<dbReference type="PANTHER" id="PTHR37943">
    <property type="entry name" value="PROTEIN VES"/>
    <property type="match status" value="1"/>
</dbReference>
<comment type="caution">
    <text evidence="1">The sequence shown here is derived from an EMBL/GenBank/DDBJ whole genome shotgun (WGS) entry which is preliminary data.</text>
</comment>
<dbReference type="EMBL" id="JBFWIC010000001">
    <property type="protein sequence ID" value="MEZ0473259.1"/>
    <property type="molecule type" value="Genomic_DNA"/>
</dbReference>
<evidence type="ECO:0000313" key="2">
    <source>
        <dbReference type="Proteomes" id="UP001566331"/>
    </source>
</evidence>
<protein>
    <submittedName>
        <fullName evidence="1">HutD family protein</fullName>
    </submittedName>
</protein>
<reference evidence="1 2" key="1">
    <citation type="submission" date="2024-07" db="EMBL/GenBank/DDBJ databases">
        <title>Luteimonas salilacus sp. nov., isolated from the shore soil of Salt Lake in Tibet of China.</title>
        <authorList>
            <person name="Zhang X."/>
            <person name="Li A."/>
        </authorList>
    </citation>
    <scope>NUCLEOTIDE SEQUENCE [LARGE SCALE GENOMIC DNA]</scope>
    <source>
        <strain evidence="1 2">B3-2-R+30</strain>
    </source>
</reference>
<dbReference type="PANTHER" id="PTHR37943:SF1">
    <property type="entry name" value="PROTEIN VES"/>
    <property type="match status" value="1"/>
</dbReference>
<dbReference type="RefSeq" id="WP_370563370.1">
    <property type="nucleotide sequence ID" value="NZ_JBFWIB010000003.1"/>
</dbReference>
<dbReference type="Gene3D" id="2.60.120.10">
    <property type="entry name" value="Jelly Rolls"/>
    <property type="match status" value="1"/>
</dbReference>
<dbReference type="SUPFAM" id="SSF51182">
    <property type="entry name" value="RmlC-like cupins"/>
    <property type="match status" value="1"/>
</dbReference>
<dbReference type="InterPro" id="IPR014710">
    <property type="entry name" value="RmlC-like_jellyroll"/>
</dbReference>
<dbReference type="Proteomes" id="UP001566331">
    <property type="component" value="Unassembled WGS sequence"/>
</dbReference>
<dbReference type="InterPro" id="IPR011051">
    <property type="entry name" value="RmlC_Cupin_sf"/>
</dbReference>
<dbReference type="InterPro" id="IPR010282">
    <property type="entry name" value="Uncharacterised_HutD/Ves"/>
</dbReference>
<gene>
    <name evidence="1" type="ORF">AB6713_01305</name>
</gene>
<evidence type="ECO:0000313" key="1">
    <source>
        <dbReference type="EMBL" id="MEZ0473259.1"/>
    </source>
</evidence>
<accession>A0ABV4HKM2</accession>
<proteinExistence type="predicted"/>
<keyword evidence="2" id="KW-1185">Reference proteome</keyword>
<name>A0ABV4HKM2_9GAMM</name>
<sequence length="197" mass="22481">MTFERLRAQVIPANEYRRERWRNGLGWTRRIVAWPDGDAWLWRLSIAEIERPAPFSAFPDVDREQVLLAGAGLRLRFDDGEERLLSPPCGSARYPGERALTGEPLDGRVEVFNLLWRRDAVQAQLWRRPLVGPMLFFADRRECWALHLLAGQACFDSDAGLPVMAQGDTALLAAPERRRFLLDGGGELLAMRLRARD</sequence>
<organism evidence="1 2">
    <name type="scientific">Luteimonas salinilitoris</name>
    <dbReference type="NCBI Taxonomy" id="3237697"/>
    <lineage>
        <taxon>Bacteria</taxon>
        <taxon>Pseudomonadati</taxon>
        <taxon>Pseudomonadota</taxon>
        <taxon>Gammaproteobacteria</taxon>
        <taxon>Lysobacterales</taxon>
        <taxon>Lysobacteraceae</taxon>
        <taxon>Luteimonas</taxon>
    </lineage>
</organism>
<dbReference type="Pfam" id="PF05962">
    <property type="entry name" value="HutD"/>
    <property type="match status" value="1"/>
</dbReference>